<keyword evidence="8" id="KW-0285">Flavoprotein</keyword>
<reference evidence="18" key="1">
    <citation type="journal article" date="2015" name="Nature">
        <title>Complex archaea that bridge the gap between prokaryotes and eukaryotes.</title>
        <authorList>
            <person name="Spang A."/>
            <person name="Saw J.H."/>
            <person name="Jorgensen S.L."/>
            <person name="Zaremba-Niedzwiedzka K."/>
            <person name="Martijn J."/>
            <person name="Lind A.E."/>
            <person name="van Eijk R."/>
            <person name="Schleper C."/>
            <person name="Guy L."/>
            <person name="Ettema T.J."/>
        </authorList>
    </citation>
    <scope>NUCLEOTIDE SEQUENCE</scope>
</reference>
<evidence type="ECO:0000256" key="9">
    <source>
        <dbReference type="ARBA" id="ARBA00022827"/>
    </source>
</evidence>
<dbReference type="Pfam" id="PF01565">
    <property type="entry name" value="FAD_binding_4"/>
    <property type="match status" value="1"/>
</dbReference>
<evidence type="ECO:0000256" key="14">
    <source>
        <dbReference type="ARBA" id="ARBA00023306"/>
    </source>
</evidence>
<proteinExistence type="inferred from homology"/>
<gene>
    <name evidence="18" type="ORF">LCGC14_1186880</name>
</gene>
<dbReference type="GO" id="GO:0009252">
    <property type="term" value="P:peptidoglycan biosynthetic process"/>
    <property type="evidence" value="ECO:0007669"/>
    <property type="project" value="UniProtKB-UniPathway"/>
</dbReference>
<dbReference type="SUPFAM" id="SSF56176">
    <property type="entry name" value="FAD-binding/transporter-associated domain-like"/>
    <property type="match status" value="1"/>
</dbReference>
<keyword evidence="13" id="KW-0560">Oxidoreductase</keyword>
<protein>
    <recommendedName>
        <fullName evidence="5">UDP-N-acetylmuramate dehydrogenase</fullName>
        <ecNumber evidence="5">1.3.1.98</ecNumber>
    </recommendedName>
</protein>
<keyword evidence="12" id="KW-0573">Peptidoglycan synthesis</keyword>
<dbReference type="Pfam" id="PF02873">
    <property type="entry name" value="MurB_C"/>
    <property type="match status" value="1"/>
</dbReference>
<dbReference type="InterPro" id="IPR016166">
    <property type="entry name" value="FAD-bd_PCMH"/>
</dbReference>
<dbReference type="EC" id="1.3.1.98" evidence="5"/>
<dbReference type="GO" id="GO:0051301">
    <property type="term" value="P:cell division"/>
    <property type="evidence" value="ECO:0007669"/>
    <property type="project" value="UniProtKB-KW"/>
</dbReference>
<sequence length="296" mass="32184">MMALHHTMKGELKMGESLVKYNSWRVGGIAKRLYKPTDKHDLALFLQQLPEDEPILWLGLGSNVLIRDGGFNGTVIVTAGTLQQIDINDRFITAEAGLYCSKLAKQGAKAGLKGAAFWAGIPGTLGGALAMNAGAHGDETWDSVTEVTTIDKNGQLHHYPAAEFEVTYRHVALPENEWFVEAKMQFELGDDQVELGLIRELLKKRNASQPTNQPCAGSVFRNPPNDYAGRLIEACGLKGFQHGGASVSTKHANFIVNEGNATAADIEKLISKVQHKIQAEFGINLIPEVHTIGDEA</sequence>
<dbReference type="PANTHER" id="PTHR21071">
    <property type="entry name" value="UDP-N-ACETYLENOLPYRUVOYLGLUCOSAMINE REDUCTASE"/>
    <property type="match status" value="1"/>
</dbReference>
<comment type="subcellular location">
    <subcellularLocation>
        <location evidence="3">Cytoplasm</location>
    </subcellularLocation>
</comment>
<name>A0A0F9LKI9_9ZZZZ</name>
<keyword evidence="15" id="KW-0961">Cell wall biogenesis/degradation</keyword>
<dbReference type="AlphaFoldDB" id="A0A0F9LKI9"/>
<feature type="domain" description="FAD-binding PCMH-type" evidence="17">
    <location>
        <begin position="26"/>
        <end position="204"/>
    </location>
</feature>
<dbReference type="EMBL" id="LAZR01005992">
    <property type="protein sequence ID" value="KKM95569.1"/>
    <property type="molecule type" value="Genomic_DNA"/>
</dbReference>
<accession>A0A0F9LKI9</accession>
<comment type="catalytic activity">
    <reaction evidence="16">
        <text>UDP-N-acetyl-alpha-D-muramate + NADP(+) = UDP-N-acetyl-3-O-(1-carboxyvinyl)-alpha-D-glucosamine + NADPH + H(+)</text>
        <dbReference type="Rhea" id="RHEA:12248"/>
        <dbReference type="ChEBI" id="CHEBI:15378"/>
        <dbReference type="ChEBI" id="CHEBI:57783"/>
        <dbReference type="ChEBI" id="CHEBI:58349"/>
        <dbReference type="ChEBI" id="CHEBI:68483"/>
        <dbReference type="ChEBI" id="CHEBI:70757"/>
        <dbReference type="EC" id="1.3.1.98"/>
    </reaction>
</comment>
<dbReference type="InterPro" id="IPR006094">
    <property type="entry name" value="Oxid_FAD_bind_N"/>
</dbReference>
<evidence type="ECO:0000256" key="10">
    <source>
        <dbReference type="ARBA" id="ARBA00022857"/>
    </source>
</evidence>
<dbReference type="NCBIfam" id="TIGR00179">
    <property type="entry name" value="murB"/>
    <property type="match status" value="1"/>
</dbReference>
<dbReference type="GO" id="GO:0071555">
    <property type="term" value="P:cell wall organization"/>
    <property type="evidence" value="ECO:0007669"/>
    <property type="project" value="UniProtKB-KW"/>
</dbReference>
<dbReference type="GO" id="GO:0008762">
    <property type="term" value="F:UDP-N-acetylmuramate dehydrogenase activity"/>
    <property type="evidence" value="ECO:0007669"/>
    <property type="project" value="UniProtKB-EC"/>
</dbReference>
<evidence type="ECO:0000256" key="2">
    <source>
        <dbReference type="ARBA" id="ARBA00003921"/>
    </source>
</evidence>
<keyword evidence="10" id="KW-0521">NADP</keyword>
<evidence type="ECO:0000256" key="3">
    <source>
        <dbReference type="ARBA" id="ARBA00004496"/>
    </source>
</evidence>
<evidence type="ECO:0000259" key="17">
    <source>
        <dbReference type="PROSITE" id="PS51387"/>
    </source>
</evidence>
<evidence type="ECO:0000313" key="18">
    <source>
        <dbReference type="EMBL" id="KKM95569.1"/>
    </source>
</evidence>
<dbReference type="Gene3D" id="3.30.465.10">
    <property type="match status" value="1"/>
</dbReference>
<evidence type="ECO:0000256" key="12">
    <source>
        <dbReference type="ARBA" id="ARBA00022984"/>
    </source>
</evidence>
<keyword evidence="14" id="KW-0131">Cell cycle</keyword>
<keyword evidence="6" id="KW-0963">Cytoplasm</keyword>
<dbReference type="InterPro" id="IPR016167">
    <property type="entry name" value="FAD-bd_PCMH_sub1"/>
</dbReference>
<dbReference type="InterPro" id="IPR003170">
    <property type="entry name" value="MurB"/>
</dbReference>
<dbReference type="Gene3D" id="3.90.78.10">
    <property type="entry name" value="UDP-N-acetylenolpyruvoylglucosamine reductase, C-terminal domain"/>
    <property type="match status" value="1"/>
</dbReference>
<comment type="pathway">
    <text evidence="4">Cell wall biogenesis; peptidoglycan biosynthesis.</text>
</comment>
<dbReference type="UniPathway" id="UPA00219"/>
<dbReference type="HAMAP" id="MF_00037">
    <property type="entry name" value="MurB"/>
    <property type="match status" value="1"/>
</dbReference>
<dbReference type="GO" id="GO:0071949">
    <property type="term" value="F:FAD binding"/>
    <property type="evidence" value="ECO:0007669"/>
    <property type="project" value="InterPro"/>
</dbReference>
<dbReference type="PROSITE" id="PS51387">
    <property type="entry name" value="FAD_PCMH"/>
    <property type="match status" value="1"/>
</dbReference>
<evidence type="ECO:0000256" key="16">
    <source>
        <dbReference type="ARBA" id="ARBA00048914"/>
    </source>
</evidence>
<comment type="cofactor">
    <cofactor evidence="1">
        <name>FAD</name>
        <dbReference type="ChEBI" id="CHEBI:57692"/>
    </cofactor>
</comment>
<evidence type="ECO:0000256" key="13">
    <source>
        <dbReference type="ARBA" id="ARBA00023002"/>
    </source>
</evidence>
<dbReference type="SUPFAM" id="SSF56194">
    <property type="entry name" value="Uridine diphospho-N-Acetylenolpyruvylglucosamine reductase, MurB, C-terminal domain"/>
    <property type="match status" value="1"/>
</dbReference>
<keyword evidence="11" id="KW-0133">Cell shape</keyword>
<evidence type="ECO:0000256" key="6">
    <source>
        <dbReference type="ARBA" id="ARBA00022490"/>
    </source>
</evidence>
<comment type="caution">
    <text evidence="18">The sequence shown here is derived from an EMBL/GenBank/DDBJ whole genome shotgun (WGS) entry which is preliminary data.</text>
</comment>
<dbReference type="Gene3D" id="3.30.43.10">
    <property type="entry name" value="Uridine Diphospho-n-acetylenolpyruvylglucosamine Reductase, domain 2"/>
    <property type="match status" value="1"/>
</dbReference>
<evidence type="ECO:0000256" key="8">
    <source>
        <dbReference type="ARBA" id="ARBA00022630"/>
    </source>
</evidence>
<organism evidence="18">
    <name type="scientific">marine sediment metagenome</name>
    <dbReference type="NCBI Taxonomy" id="412755"/>
    <lineage>
        <taxon>unclassified sequences</taxon>
        <taxon>metagenomes</taxon>
        <taxon>ecological metagenomes</taxon>
    </lineage>
</organism>
<dbReference type="GO" id="GO:0008360">
    <property type="term" value="P:regulation of cell shape"/>
    <property type="evidence" value="ECO:0007669"/>
    <property type="project" value="UniProtKB-KW"/>
</dbReference>
<evidence type="ECO:0000256" key="1">
    <source>
        <dbReference type="ARBA" id="ARBA00001974"/>
    </source>
</evidence>
<dbReference type="InterPro" id="IPR036318">
    <property type="entry name" value="FAD-bd_PCMH-like_sf"/>
</dbReference>
<dbReference type="GO" id="GO:0005829">
    <property type="term" value="C:cytosol"/>
    <property type="evidence" value="ECO:0007669"/>
    <property type="project" value="TreeGrafter"/>
</dbReference>
<evidence type="ECO:0000256" key="7">
    <source>
        <dbReference type="ARBA" id="ARBA00022618"/>
    </source>
</evidence>
<dbReference type="InterPro" id="IPR011601">
    <property type="entry name" value="MurB_C"/>
</dbReference>
<keyword evidence="9" id="KW-0274">FAD</keyword>
<dbReference type="InterPro" id="IPR036635">
    <property type="entry name" value="MurB_C_sf"/>
</dbReference>
<evidence type="ECO:0000256" key="15">
    <source>
        <dbReference type="ARBA" id="ARBA00023316"/>
    </source>
</evidence>
<evidence type="ECO:0000256" key="11">
    <source>
        <dbReference type="ARBA" id="ARBA00022960"/>
    </source>
</evidence>
<dbReference type="NCBIfam" id="NF010480">
    <property type="entry name" value="PRK13905.1"/>
    <property type="match status" value="1"/>
</dbReference>
<keyword evidence="7" id="KW-0132">Cell division</keyword>
<evidence type="ECO:0000256" key="5">
    <source>
        <dbReference type="ARBA" id="ARBA00012518"/>
    </source>
</evidence>
<dbReference type="InterPro" id="IPR016169">
    <property type="entry name" value="FAD-bd_PCMH_sub2"/>
</dbReference>
<dbReference type="PANTHER" id="PTHR21071:SF4">
    <property type="entry name" value="UDP-N-ACETYLENOLPYRUVOYLGLUCOSAMINE REDUCTASE"/>
    <property type="match status" value="1"/>
</dbReference>
<comment type="function">
    <text evidence="2">Cell wall formation.</text>
</comment>
<evidence type="ECO:0000256" key="4">
    <source>
        <dbReference type="ARBA" id="ARBA00004752"/>
    </source>
</evidence>